<comment type="caution">
    <text evidence="4">The sequence shown here is derived from an EMBL/GenBank/DDBJ whole genome shotgun (WGS) entry which is preliminary data.</text>
</comment>
<accession>A0AAW2ZFC5</accession>
<dbReference type="AlphaFoldDB" id="A0AAW2ZFC5"/>
<evidence type="ECO:0000313" key="5">
    <source>
        <dbReference type="Proteomes" id="UP001431209"/>
    </source>
</evidence>
<keyword evidence="1 4" id="KW-0378">Hydrolase</keyword>
<dbReference type="GO" id="GO:0000272">
    <property type="term" value="P:polysaccharide catabolic process"/>
    <property type="evidence" value="ECO:0007669"/>
    <property type="project" value="TreeGrafter"/>
</dbReference>
<protein>
    <submittedName>
        <fullName evidence="4">Unsaturated disaccharide hydrolase</fullName>
    </submittedName>
</protein>
<keyword evidence="3" id="KW-0732">Signal</keyword>
<reference evidence="4 5" key="1">
    <citation type="submission" date="2024-03" db="EMBL/GenBank/DDBJ databases">
        <title>The Acrasis kona genome and developmental transcriptomes reveal deep origins of eukaryotic multicellular pathways.</title>
        <authorList>
            <person name="Sheikh S."/>
            <person name="Fu C.-J."/>
            <person name="Brown M.W."/>
            <person name="Baldauf S.L."/>
        </authorList>
    </citation>
    <scope>NUCLEOTIDE SEQUENCE [LARGE SCALE GENOMIC DNA]</scope>
    <source>
        <strain evidence="4 5">ATCC MYA-3509</strain>
    </source>
</reference>
<evidence type="ECO:0000256" key="1">
    <source>
        <dbReference type="ARBA" id="ARBA00022801"/>
    </source>
</evidence>
<dbReference type="PROSITE" id="PS51257">
    <property type="entry name" value="PROKAR_LIPOPROTEIN"/>
    <property type="match status" value="1"/>
</dbReference>
<comment type="similarity">
    <text evidence="2">Belongs to the glycosyl hydrolase 88 family.</text>
</comment>
<dbReference type="InterPro" id="IPR010905">
    <property type="entry name" value="Glyco_hydro_88"/>
</dbReference>
<dbReference type="PANTHER" id="PTHR36845">
    <property type="entry name" value="HYDROLASE, PUTATIVE (AFU_ORTHOLOGUE AFUA_7G05090)-RELATED"/>
    <property type="match status" value="1"/>
</dbReference>
<dbReference type="InterPro" id="IPR008928">
    <property type="entry name" value="6-hairpin_glycosidase_sf"/>
</dbReference>
<organism evidence="4 5">
    <name type="scientific">Acrasis kona</name>
    <dbReference type="NCBI Taxonomy" id="1008807"/>
    <lineage>
        <taxon>Eukaryota</taxon>
        <taxon>Discoba</taxon>
        <taxon>Heterolobosea</taxon>
        <taxon>Tetramitia</taxon>
        <taxon>Eutetramitia</taxon>
        <taxon>Acrasidae</taxon>
        <taxon>Acrasis</taxon>
    </lineage>
</organism>
<dbReference type="InterPro" id="IPR012341">
    <property type="entry name" value="6hp_glycosidase-like_sf"/>
</dbReference>
<sequence length="381" mass="43122">MIKLFCCIAVLLYITASTSCNLSEDILKFADAQLTNTVKITQGGLFANNTLPSGKWTYTSSGAWTSGFYTGCLWYMYALTNDTKWLERAKATLPYLSREQYNKNTHDIGFIIFNSFGLGYKLTQDQNYHSAVLNAAAALSTRYSSKVKCTKSWNWSDKDFPVIIDNMMNLELLFWAAENGGRKEFKEIAINHADTTDSNHFRKDGSSYHVINYNPDTGLPKFRGTHQGYSDNSTWSRGQAWAIYGYTMSYRFTKSEKYLKRATISADYYIRRLPNDYVAYWDFDAPEIPKAPRDTSGAAVAASGLIELSSFVSGEAKEKYLTAAKKIISSLTGHDYLARDVKGFESILTKGTPFKKANLFDIGIIYGDYYLLECLYRLKNL</sequence>
<dbReference type="Pfam" id="PF07470">
    <property type="entry name" value="Glyco_hydro_88"/>
    <property type="match status" value="1"/>
</dbReference>
<gene>
    <name evidence="4" type="ORF">AKO1_015263</name>
</gene>
<keyword evidence="5" id="KW-1185">Reference proteome</keyword>
<dbReference type="GO" id="GO:0052757">
    <property type="term" value="F:chondroitin hydrolase activity"/>
    <property type="evidence" value="ECO:0007669"/>
    <property type="project" value="TreeGrafter"/>
</dbReference>
<name>A0AAW2ZFC5_9EUKA</name>
<dbReference type="Proteomes" id="UP001431209">
    <property type="component" value="Unassembled WGS sequence"/>
</dbReference>
<dbReference type="Gene3D" id="1.50.10.10">
    <property type="match status" value="1"/>
</dbReference>
<feature type="chain" id="PRO_5043632500" evidence="3">
    <location>
        <begin position="21"/>
        <end position="381"/>
    </location>
</feature>
<proteinExistence type="inferred from homology"/>
<dbReference type="SUPFAM" id="SSF48208">
    <property type="entry name" value="Six-hairpin glycosidases"/>
    <property type="match status" value="1"/>
</dbReference>
<dbReference type="EMBL" id="JAOPGA020001401">
    <property type="protein sequence ID" value="KAL0488074.1"/>
    <property type="molecule type" value="Genomic_DNA"/>
</dbReference>
<dbReference type="InterPro" id="IPR052369">
    <property type="entry name" value="UG_Glycosaminoglycan_Hydrolase"/>
</dbReference>
<evidence type="ECO:0000256" key="2">
    <source>
        <dbReference type="ARBA" id="ARBA00038358"/>
    </source>
</evidence>
<dbReference type="PANTHER" id="PTHR36845:SF1">
    <property type="entry name" value="HYDROLASE, PUTATIVE (AFU_ORTHOLOGUE AFUA_7G05090)-RELATED"/>
    <property type="match status" value="1"/>
</dbReference>
<feature type="signal peptide" evidence="3">
    <location>
        <begin position="1"/>
        <end position="20"/>
    </location>
</feature>
<evidence type="ECO:0000313" key="4">
    <source>
        <dbReference type="EMBL" id="KAL0488074.1"/>
    </source>
</evidence>
<evidence type="ECO:0000256" key="3">
    <source>
        <dbReference type="SAM" id="SignalP"/>
    </source>
</evidence>